<evidence type="ECO:0000256" key="2">
    <source>
        <dbReference type="ARBA" id="ARBA00022729"/>
    </source>
</evidence>
<keyword evidence="7" id="KW-1185">Reference proteome</keyword>
<dbReference type="Proteomes" id="UP000275267">
    <property type="component" value="Unassembled WGS sequence"/>
</dbReference>
<dbReference type="InterPro" id="IPR013210">
    <property type="entry name" value="LRR_N_plant-typ"/>
</dbReference>
<dbReference type="PANTHER" id="PTHR48060:SF24">
    <property type="entry name" value="NON-SPECIFIC SERINE_THREONINE PROTEIN KINASE"/>
    <property type="match status" value="1"/>
</dbReference>
<reference evidence="7" key="1">
    <citation type="journal article" date="2019" name="Nat. Commun.">
        <title>The genome of broomcorn millet.</title>
        <authorList>
            <person name="Zou C."/>
            <person name="Miki D."/>
            <person name="Li D."/>
            <person name="Tang Q."/>
            <person name="Xiao L."/>
            <person name="Rajput S."/>
            <person name="Deng P."/>
            <person name="Jia W."/>
            <person name="Huang R."/>
            <person name="Zhang M."/>
            <person name="Sun Y."/>
            <person name="Hu J."/>
            <person name="Fu X."/>
            <person name="Schnable P.S."/>
            <person name="Li F."/>
            <person name="Zhang H."/>
            <person name="Feng B."/>
            <person name="Zhu X."/>
            <person name="Liu R."/>
            <person name="Schnable J.C."/>
            <person name="Zhu J.-K."/>
            <person name="Zhang H."/>
        </authorList>
    </citation>
    <scope>NUCLEOTIDE SEQUENCE [LARGE SCALE GENOMIC DNA]</scope>
</reference>
<keyword evidence="1" id="KW-0433">Leucine-rich repeat</keyword>
<evidence type="ECO:0000313" key="6">
    <source>
        <dbReference type="EMBL" id="RLN28341.1"/>
    </source>
</evidence>
<dbReference type="SUPFAM" id="SSF52058">
    <property type="entry name" value="L domain-like"/>
    <property type="match status" value="1"/>
</dbReference>
<dbReference type="PANTHER" id="PTHR48060">
    <property type="entry name" value="DNA DAMAGE-REPAIR/TOLERATION PROTEIN DRT100"/>
    <property type="match status" value="1"/>
</dbReference>
<name>A0A3L6SX67_PANMI</name>
<dbReference type="OrthoDB" id="2015206at2759"/>
<dbReference type="Pfam" id="PF08263">
    <property type="entry name" value="LRRNT_2"/>
    <property type="match status" value="1"/>
</dbReference>
<feature type="chain" id="PRO_5018086121" description="Leucine-rich repeat-containing N-terminal plant-type domain-containing protein" evidence="4">
    <location>
        <begin position="32"/>
        <end position="150"/>
    </location>
</feature>
<evidence type="ECO:0000313" key="7">
    <source>
        <dbReference type="Proteomes" id="UP000275267"/>
    </source>
</evidence>
<feature type="domain" description="Leucine-rich repeat-containing N-terminal plant-type" evidence="5">
    <location>
        <begin position="36"/>
        <end position="72"/>
    </location>
</feature>
<evidence type="ECO:0000256" key="1">
    <source>
        <dbReference type="ARBA" id="ARBA00022614"/>
    </source>
</evidence>
<dbReference type="EMBL" id="PQIB02000003">
    <property type="protein sequence ID" value="RLN28341.1"/>
    <property type="molecule type" value="Genomic_DNA"/>
</dbReference>
<dbReference type="STRING" id="4540.A0A3L6SX67"/>
<comment type="caution">
    <text evidence="6">The sequence shown here is derived from an EMBL/GenBank/DDBJ whole genome shotgun (WGS) entry which is preliminary data.</text>
</comment>
<evidence type="ECO:0000259" key="5">
    <source>
        <dbReference type="Pfam" id="PF08263"/>
    </source>
</evidence>
<keyword evidence="2 4" id="KW-0732">Signal</keyword>
<evidence type="ECO:0000256" key="4">
    <source>
        <dbReference type="SAM" id="SignalP"/>
    </source>
</evidence>
<feature type="signal peptide" evidence="4">
    <location>
        <begin position="1"/>
        <end position="31"/>
    </location>
</feature>
<dbReference type="InterPro" id="IPR032675">
    <property type="entry name" value="LRR_dom_sf"/>
</dbReference>
<organism evidence="6 7">
    <name type="scientific">Panicum miliaceum</name>
    <name type="common">Proso millet</name>
    <name type="synonym">Broomcorn millet</name>
    <dbReference type="NCBI Taxonomy" id="4540"/>
    <lineage>
        <taxon>Eukaryota</taxon>
        <taxon>Viridiplantae</taxon>
        <taxon>Streptophyta</taxon>
        <taxon>Embryophyta</taxon>
        <taxon>Tracheophyta</taxon>
        <taxon>Spermatophyta</taxon>
        <taxon>Magnoliopsida</taxon>
        <taxon>Liliopsida</taxon>
        <taxon>Poales</taxon>
        <taxon>Poaceae</taxon>
        <taxon>PACMAD clade</taxon>
        <taxon>Panicoideae</taxon>
        <taxon>Panicodae</taxon>
        <taxon>Paniceae</taxon>
        <taxon>Panicinae</taxon>
        <taxon>Panicum</taxon>
        <taxon>Panicum sect. Panicum</taxon>
    </lineage>
</organism>
<accession>A0A3L6SX67</accession>
<keyword evidence="3" id="KW-0677">Repeat</keyword>
<sequence>MEAATRRRATATPPLLLVLLLLAAGAPAGFGAINRQDASALNSLKSQWTSAPSSWSSASDPCDGGWDGVTCSNGRVTSLRLSSVNIQGTLSDSIGQLSQLMYLSAGSSANEFDGAGGGARSHPYSDTEITRGSYGDNASEYMPYFEVKPK</sequence>
<dbReference type="Gene3D" id="3.80.10.10">
    <property type="entry name" value="Ribonuclease Inhibitor"/>
    <property type="match status" value="1"/>
</dbReference>
<proteinExistence type="predicted"/>
<protein>
    <recommendedName>
        <fullName evidence="5">Leucine-rich repeat-containing N-terminal plant-type domain-containing protein</fullName>
    </recommendedName>
</protein>
<dbReference type="AlphaFoldDB" id="A0A3L6SX67"/>
<dbReference type="InterPro" id="IPR053211">
    <property type="entry name" value="DNA_repair-toleration"/>
</dbReference>
<evidence type="ECO:0000256" key="3">
    <source>
        <dbReference type="ARBA" id="ARBA00022737"/>
    </source>
</evidence>
<gene>
    <name evidence="6" type="ORF">C2845_PM05G34080</name>
</gene>